<evidence type="ECO:0000256" key="1">
    <source>
        <dbReference type="ARBA" id="ARBA00004163"/>
    </source>
</evidence>
<dbReference type="GO" id="GO:0006890">
    <property type="term" value="P:retrograde vesicle-mediated transport, Golgi to endoplasmic reticulum"/>
    <property type="evidence" value="ECO:0007669"/>
    <property type="project" value="InterPro"/>
</dbReference>
<evidence type="ECO:0000256" key="7">
    <source>
        <dbReference type="ARBA" id="ARBA00024173"/>
    </source>
</evidence>
<name>A0AAN9Y8E9_9HEMI</name>
<dbReference type="GO" id="GO:0006888">
    <property type="term" value="P:endoplasmic reticulum to Golgi vesicle-mediated transport"/>
    <property type="evidence" value="ECO:0007669"/>
    <property type="project" value="InterPro"/>
</dbReference>
<dbReference type="SUPFAM" id="SSF64356">
    <property type="entry name" value="SNARE-like"/>
    <property type="match status" value="1"/>
</dbReference>
<comment type="subcellular location">
    <subcellularLocation>
        <location evidence="1">Endoplasmic reticulum membrane</location>
        <topology evidence="1">Single-pass type IV membrane protein</topology>
    </subcellularLocation>
    <subcellularLocation>
        <location evidence="8">Golgi apparatus</location>
        <location evidence="8">cis-Golgi network membrane</location>
    </subcellularLocation>
    <subcellularLocation>
        <location evidence="2">Melanosome</location>
    </subcellularLocation>
</comment>
<feature type="domain" description="Longin" evidence="10">
    <location>
        <begin position="14"/>
        <end position="127"/>
    </location>
</feature>
<dbReference type="AlphaFoldDB" id="A0AAN9Y8E9"/>
<dbReference type="InterPro" id="IPR044565">
    <property type="entry name" value="Sec22"/>
</dbReference>
<evidence type="ECO:0000256" key="5">
    <source>
        <dbReference type="ARBA" id="ARBA00023054"/>
    </source>
</evidence>
<keyword evidence="9" id="KW-1133">Transmembrane helix</keyword>
<evidence type="ECO:0000313" key="11">
    <source>
        <dbReference type="EMBL" id="KAK7602239.1"/>
    </source>
</evidence>
<dbReference type="InterPro" id="IPR059071">
    <property type="entry name" value="SEC22a-c_C"/>
</dbReference>
<evidence type="ECO:0000256" key="9">
    <source>
        <dbReference type="SAM" id="Phobius"/>
    </source>
</evidence>
<dbReference type="EMBL" id="JBBCAQ010000010">
    <property type="protein sequence ID" value="KAK7602239.1"/>
    <property type="molecule type" value="Genomic_DNA"/>
</dbReference>
<comment type="caution">
    <text evidence="11">The sequence shown here is derived from an EMBL/GenBank/DDBJ whole genome shotgun (WGS) entry which is preliminary data.</text>
</comment>
<dbReference type="Pfam" id="PF25970">
    <property type="entry name" value="SEC22a_C"/>
    <property type="match status" value="1"/>
</dbReference>
<dbReference type="PROSITE" id="PS50859">
    <property type="entry name" value="LONGIN"/>
    <property type="match status" value="1"/>
</dbReference>
<organism evidence="11 12">
    <name type="scientific">Parthenolecanium corni</name>
    <dbReference type="NCBI Taxonomy" id="536013"/>
    <lineage>
        <taxon>Eukaryota</taxon>
        <taxon>Metazoa</taxon>
        <taxon>Ecdysozoa</taxon>
        <taxon>Arthropoda</taxon>
        <taxon>Hexapoda</taxon>
        <taxon>Insecta</taxon>
        <taxon>Pterygota</taxon>
        <taxon>Neoptera</taxon>
        <taxon>Paraneoptera</taxon>
        <taxon>Hemiptera</taxon>
        <taxon>Sternorrhyncha</taxon>
        <taxon>Coccoidea</taxon>
        <taxon>Coccidae</taxon>
        <taxon>Parthenolecanium</taxon>
    </lineage>
</organism>
<evidence type="ECO:0000256" key="3">
    <source>
        <dbReference type="ARBA" id="ARBA00008025"/>
    </source>
</evidence>
<gene>
    <name evidence="11" type="ORF">V9T40_009680</name>
</gene>
<dbReference type="GO" id="GO:0005484">
    <property type="term" value="F:SNAP receptor activity"/>
    <property type="evidence" value="ECO:0007669"/>
    <property type="project" value="InterPro"/>
</dbReference>
<protein>
    <recommendedName>
        <fullName evidence="10">Longin domain-containing protein</fullName>
    </recommendedName>
</protein>
<evidence type="ECO:0000256" key="8">
    <source>
        <dbReference type="ARBA" id="ARBA00024188"/>
    </source>
</evidence>
<dbReference type="GO" id="GO:0015031">
    <property type="term" value="P:protein transport"/>
    <property type="evidence" value="ECO:0007669"/>
    <property type="project" value="UniProtKB-KW"/>
</dbReference>
<dbReference type="PANTHER" id="PTHR45837">
    <property type="entry name" value="VESICLE-TRAFFICKING PROTEIN SEC22B"/>
    <property type="match status" value="1"/>
</dbReference>
<feature type="transmembrane region" description="Helical" evidence="9">
    <location>
        <begin position="230"/>
        <end position="251"/>
    </location>
</feature>
<feature type="transmembrane region" description="Helical" evidence="9">
    <location>
        <begin position="263"/>
        <end position="280"/>
    </location>
</feature>
<feature type="transmembrane region" description="Helical" evidence="9">
    <location>
        <begin position="70"/>
        <end position="95"/>
    </location>
</feature>
<keyword evidence="5" id="KW-0175">Coiled coil</keyword>
<evidence type="ECO:0000313" key="12">
    <source>
        <dbReference type="Proteomes" id="UP001367676"/>
    </source>
</evidence>
<feature type="transmembrane region" description="Helical" evidence="9">
    <location>
        <begin position="192"/>
        <end position="215"/>
    </location>
</feature>
<dbReference type="SMART" id="SM01270">
    <property type="entry name" value="Longin"/>
    <property type="match status" value="1"/>
</dbReference>
<evidence type="ECO:0000256" key="4">
    <source>
        <dbReference type="ARBA" id="ARBA00022927"/>
    </source>
</evidence>
<dbReference type="InterPro" id="IPR010908">
    <property type="entry name" value="Longin_dom"/>
</dbReference>
<accession>A0AAN9Y8E9</accession>
<dbReference type="GO" id="GO:0005789">
    <property type="term" value="C:endoplasmic reticulum membrane"/>
    <property type="evidence" value="ECO:0007669"/>
    <property type="project" value="UniProtKB-SubCell"/>
</dbReference>
<keyword evidence="9" id="KW-0812">Transmembrane</keyword>
<keyword evidence="4" id="KW-0813">Transport</keyword>
<comment type="function">
    <text evidence="7">SNARE involved in targeting and fusion of ER-derived transport vesicles with the Golgi complex as well as Golgi-derived retrograde transport vesicles with the ER.</text>
</comment>
<evidence type="ECO:0000259" key="10">
    <source>
        <dbReference type="PROSITE" id="PS50859"/>
    </source>
</evidence>
<dbReference type="Proteomes" id="UP001367676">
    <property type="component" value="Unassembled WGS sequence"/>
</dbReference>
<keyword evidence="4" id="KW-0653">Protein transport</keyword>
<keyword evidence="12" id="KW-1185">Reference proteome</keyword>
<dbReference type="GO" id="GO:0005794">
    <property type="term" value="C:Golgi apparatus"/>
    <property type="evidence" value="ECO:0007669"/>
    <property type="project" value="UniProtKB-SubCell"/>
</dbReference>
<feature type="transmembrane region" description="Helical" evidence="9">
    <location>
        <begin position="286"/>
        <end position="304"/>
    </location>
</feature>
<reference evidence="11 12" key="1">
    <citation type="submission" date="2024-03" db="EMBL/GenBank/DDBJ databases">
        <title>Adaptation during the transition from Ophiocordyceps entomopathogen to insect associate is accompanied by gene loss and intensified selection.</title>
        <authorList>
            <person name="Ward C.M."/>
            <person name="Onetto C.A."/>
            <person name="Borneman A.R."/>
        </authorList>
    </citation>
    <scope>NUCLEOTIDE SEQUENCE [LARGE SCALE GENOMIC DNA]</scope>
    <source>
        <strain evidence="11">AWRI1</strain>
        <tissue evidence="11">Single Adult Female</tissue>
    </source>
</reference>
<evidence type="ECO:0000256" key="6">
    <source>
        <dbReference type="ARBA" id="ARBA00023136"/>
    </source>
</evidence>
<comment type="similarity">
    <text evidence="3">Belongs to the synaptobrevin family.</text>
</comment>
<dbReference type="InterPro" id="IPR011012">
    <property type="entry name" value="Longin-like_dom_sf"/>
</dbReference>
<sequence>MHLNPCLQNIIYTLIIRTKDGMPLSATTDFTDEINKNVKECKRYVKLISKKAQNFPERCVLQLPSHSVYFISYLGVTYLTLCASSYPTVLAFSFLNELMKEFITLYNKNKIFDVVRPYSFLEFDNFIHKTCQRYNKPQNLTTRINLSELSLEMKLRPPYVIKLEELEPAKNGFAQDTKLPFIISHKLQFEDLTFASFASLSLAICLSSVSFFRGISTLCEHSDEKFAHEIIIHGILFLIDASLRLFQIYLLLRQVKHRKLKSWFTVIVLCYVSWCVLWLRDDWQNVIFILSFVFMHFGILFRRIQSKLPDYQV</sequence>
<dbReference type="Pfam" id="PF13774">
    <property type="entry name" value="Longin"/>
    <property type="match status" value="1"/>
</dbReference>
<keyword evidence="6 9" id="KW-0472">Membrane</keyword>
<evidence type="ECO:0000256" key="2">
    <source>
        <dbReference type="ARBA" id="ARBA00004223"/>
    </source>
</evidence>
<dbReference type="CDD" id="cd14824">
    <property type="entry name" value="Longin"/>
    <property type="match status" value="1"/>
</dbReference>
<proteinExistence type="inferred from homology"/>
<dbReference type="Gene3D" id="3.30.450.50">
    <property type="entry name" value="Longin domain"/>
    <property type="match status" value="1"/>
</dbReference>